<accession>A0ABU3Z6I9</accession>
<proteinExistence type="inferred from homology"/>
<dbReference type="PANTHER" id="PTHR30480">
    <property type="entry name" value="BETA-HEXOSAMINIDASE-RELATED"/>
    <property type="match status" value="1"/>
</dbReference>
<keyword evidence="4 7" id="KW-0378">Hydrolase</keyword>
<dbReference type="Pfam" id="PF00933">
    <property type="entry name" value="Glyco_hydro_3"/>
    <property type="match status" value="1"/>
</dbReference>
<dbReference type="InterPro" id="IPR001764">
    <property type="entry name" value="Glyco_hydro_3_N"/>
</dbReference>
<sequence length="388" mass="43085">MNVKKQIWLVLLAVLSCIGLLIGCSFDKSSIKSNLEPSKPTVQEIQKSGLTPEKKVEASIDAMTTEEKVGQLFIIGVHGTAMNDDIRFMLTEYKYGGVIFFDRNMENKDQVKTFISDIKKTGKTGSDFPLFVAIDQEGGVVSRMADQLIQVPFAEILGQQDKSVAVDFARKSGKELKDLGFNVNFAPDADLGLGNERSYSNNPDYVIPFAHAVGQAYHDSGLVFSYKHFPGIGKTNEDLHDDSSIVDADEQTLLTQDVRVFRELAQKTPANTYMMMVSHAVYPNLDPNIPSSLSRKIITDILRKQIGYTGVVITDDLEMGAVANHYSFADMAVQSILAGSDILLVCHEYEHMQEAYNGVLKAVKEGKISQQRLNESVKRVLMLKQQMK</sequence>
<evidence type="ECO:0000313" key="8">
    <source>
        <dbReference type="Proteomes" id="UP001272515"/>
    </source>
</evidence>
<evidence type="ECO:0000256" key="3">
    <source>
        <dbReference type="ARBA" id="ARBA00012663"/>
    </source>
</evidence>
<evidence type="ECO:0000256" key="5">
    <source>
        <dbReference type="ARBA" id="ARBA00023295"/>
    </source>
</evidence>
<dbReference type="Gene3D" id="3.20.20.300">
    <property type="entry name" value="Glycoside hydrolase, family 3, N-terminal domain"/>
    <property type="match status" value="1"/>
</dbReference>
<dbReference type="PANTHER" id="PTHR30480:SF13">
    <property type="entry name" value="BETA-HEXOSAMINIDASE"/>
    <property type="match status" value="1"/>
</dbReference>
<comment type="catalytic activity">
    <reaction evidence="1">
        <text>Hydrolysis of terminal non-reducing N-acetyl-D-hexosamine residues in N-acetyl-beta-D-hexosaminides.</text>
        <dbReference type="EC" id="3.2.1.52"/>
    </reaction>
</comment>
<comment type="caution">
    <text evidence="7">The sequence shown here is derived from an EMBL/GenBank/DDBJ whole genome shotgun (WGS) entry which is preliminary data.</text>
</comment>
<keyword evidence="8" id="KW-1185">Reference proteome</keyword>
<keyword evidence="5 7" id="KW-0326">Glycosidase</keyword>
<organism evidence="7 8">
    <name type="scientific">Veillonella absiana</name>
    <dbReference type="NCBI Taxonomy" id="3079305"/>
    <lineage>
        <taxon>Bacteria</taxon>
        <taxon>Bacillati</taxon>
        <taxon>Bacillota</taxon>
        <taxon>Negativicutes</taxon>
        <taxon>Veillonellales</taxon>
        <taxon>Veillonellaceae</taxon>
        <taxon>Veillonella</taxon>
    </lineage>
</organism>
<dbReference type="InterPro" id="IPR050226">
    <property type="entry name" value="NagZ_Beta-hexosaminidase"/>
</dbReference>
<comment type="similarity">
    <text evidence="2">Belongs to the glycosyl hydrolase 3 family.</text>
</comment>
<dbReference type="InterPro" id="IPR036962">
    <property type="entry name" value="Glyco_hydro_3_N_sf"/>
</dbReference>
<gene>
    <name evidence="7" type="ORF">RVY80_01520</name>
</gene>
<dbReference type="InterPro" id="IPR017853">
    <property type="entry name" value="GH"/>
</dbReference>
<protein>
    <recommendedName>
        <fullName evidence="3">beta-N-acetylhexosaminidase</fullName>
        <ecNumber evidence="3">3.2.1.52</ecNumber>
    </recommendedName>
</protein>
<dbReference type="EMBL" id="JAWJZB010000002">
    <property type="protein sequence ID" value="MDV5087532.1"/>
    <property type="molecule type" value="Genomic_DNA"/>
</dbReference>
<evidence type="ECO:0000313" key="7">
    <source>
        <dbReference type="EMBL" id="MDV5087532.1"/>
    </source>
</evidence>
<evidence type="ECO:0000256" key="1">
    <source>
        <dbReference type="ARBA" id="ARBA00001231"/>
    </source>
</evidence>
<evidence type="ECO:0000256" key="4">
    <source>
        <dbReference type="ARBA" id="ARBA00022801"/>
    </source>
</evidence>
<dbReference type="SUPFAM" id="SSF51445">
    <property type="entry name" value="(Trans)glycosidases"/>
    <property type="match status" value="1"/>
</dbReference>
<dbReference type="RefSeq" id="WP_317329388.1">
    <property type="nucleotide sequence ID" value="NZ_JAWJZA010000011.1"/>
</dbReference>
<feature type="domain" description="Glycoside hydrolase family 3 N-terminal" evidence="6">
    <location>
        <begin position="64"/>
        <end position="382"/>
    </location>
</feature>
<name>A0ABU3Z6I9_9FIRM</name>
<dbReference type="Proteomes" id="UP001272515">
    <property type="component" value="Unassembled WGS sequence"/>
</dbReference>
<dbReference type="GO" id="GO:0016798">
    <property type="term" value="F:hydrolase activity, acting on glycosyl bonds"/>
    <property type="evidence" value="ECO:0007669"/>
    <property type="project" value="UniProtKB-KW"/>
</dbReference>
<dbReference type="PROSITE" id="PS51257">
    <property type="entry name" value="PROKAR_LIPOPROTEIN"/>
    <property type="match status" value="1"/>
</dbReference>
<dbReference type="EC" id="3.2.1.52" evidence="3"/>
<evidence type="ECO:0000259" key="6">
    <source>
        <dbReference type="Pfam" id="PF00933"/>
    </source>
</evidence>
<evidence type="ECO:0000256" key="2">
    <source>
        <dbReference type="ARBA" id="ARBA00005336"/>
    </source>
</evidence>
<reference evidence="7 8" key="1">
    <citation type="submission" date="2023-10" db="EMBL/GenBank/DDBJ databases">
        <title>Veillonella sp. nov., isolated from a pig farm feces dump.</title>
        <authorList>
            <person name="Chang Y.-H."/>
        </authorList>
    </citation>
    <scope>NUCLEOTIDE SEQUENCE [LARGE SCALE GENOMIC DNA]</scope>
    <source>
        <strain evidence="7 8">YH-vei2233</strain>
    </source>
</reference>